<dbReference type="AlphaFoldDB" id="A0A1C5GYA4"/>
<keyword evidence="3" id="KW-1185">Reference proteome</keyword>
<organism evidence="2 3">
    <name type="scientific">Micromonospora coxensis</name>
    <dbReference type="NCBI Taxonomy" id="356852"/>
    <lineage>
        <taxon>Bacteria</taxon>
        <taxon>Bacillati</taxon>
        <taxon>Actinomycetota</taxon>
        <taxon>Actinomycetes</taxon>
        <taxon>Micromonosporales</taxon>
        <taxon>Micromonosporaceae</taxon>
        <taxon>Micromonospora</taxon>
    </lineage>
</organism>
<dbReference type="PRINTS" id="PR01950">
    <property type="entry name" value="LANCSUPER"/>
</dbReference>
<dbReference type="Proteomes" id="UP000198215">
    <property type="component" value="Chromosome I"/>
</dbReference>
<feature type="binding site" evidence="1">
    <location>
        <position position="333"/>
    </location>
    <ligand>
        <name>Zn(2+)</name>
        <dbReference type="ChEBI" id="CHEBI:29105"/>
    </ligand>
</feature>
<gene>
    <name evidence="2" type="ORF">GA0070614_0551</name>
</gene>
<dbReference type="SMART" id="SM01260">
    <property type="entry name" value="LANC_like"/>
    <property type="match status" value="1"/>
</dbReference>
<dbReference type="Gene3D" id="1.50.10.20">
    <property type="match status" value="1"/>
</dbReference>
<dbReference type="OrthoDB" id="1882482at2"/>
<name>A0A1C5GYA4_9ACTN</name>
<dbReference type="GO" id="GO:0031179">
    <property type="term" value="P:peptide modification"/>
    <property type="evidence" value="ECO:0007669"/>
    <property type="project" value="InterPro"/>
</dbReference>
<feature type="binding site" evidence="1">
    <location>
        <position position="334"/>
    </location>
    <ligand>
        <name>Zn(2+)</name>
        <dbReference type="ChEBI" id="CHEBI:29105"/>
    </ligand>
</feature>
<dbReference type="InterPro" id="IPR007822">
    <property type="entry name" value="LANC-like"/>
</dbReference>
<sequence length="430" mass="44786">MRPAYEGHELAVAVADLLAHHDDPRLPVHQPGWRQSLALGVPGIALLHVELAAAGLRPWQRAHYWLTAATSGPVTVGADSHPFHGAPALAHVLACANTYQPGSYARALDHLDTAIAADTGHRVAAAHARIDAGELPALAEFDAIRGLTGIGAYLLRRPAGGEELRAVLEYLVRLTCPLHRDGEVLPGWWTSSGPNGRADDRFPGGHGNTGMAHGIAGPLALLALAALQGIVVQGQLTAIATVCSWLDQWRSNTDAGPVWPYWVTRPQLRAGRRSTPSVQRPSWCYGTAGLARAQQLAALAIGDPARRVAAGDALARALIDPRQLDATTDPSLCHGYAGLAHIAHRVAVDAPAGTAARLDARIPHLLSLIDPAAVGPRRTATALIGAAPGPGLLEGAAGVALAALTCSTVSTPGSSWDSCLLTVRPAHPLT</sequence>
<dbReference type="CDD" id="cd04793">
    <property type="entry name" value="LanC"/>
    <property type="match status" value="1"/>
</dbReference>
<keyword evidence="1" id="KW-0862">Zinc</keyword>
<dbReference type="InterPro" id="IPR033889">
    <property type="entry name" value="LanC"/>
</dbReference>
<dbReference type="SUPFAM" id="SSF158745">
    <property type="entry name" value="LanC-like"/>
    <property type="match status" value="1"/>
</dbReference>
<dbReference type="EMBL" id="LT607753">
    <property type="protein sequence ID" value="SCG38718.1"/>
    <property type="molecule type" value="Genomic_DNA"/>
</dbReference>
<reference evidence="3" key="1">
    <citation type="submission" date="2016-06" db="EMBL/GenBank/DDBJ databases">
        <authorList>
            <person name="Varghese N."/>
            <person name="Submissions Spin"/>
        </authorList>
    </citation>
    <scope>NUCLEOTIDE SEQUENCE [LARGE SCALE GENOMIC DNA]</scope>
    <source>
        <strain evidence="3">DSM 45161</strain>
    </source>
</reference>
<protein>
    <submittedName>
        <fullName evidence="2">Lanthionine synthetase C-like protein</fullName>
    </submittedName>
</protein>
<evidence type="ECO:0000313" key="2">
    <source>
        <dbReference type="EMBL" id="SCG38718.1"/>
    </source>
</evidence>
<dbReference type="GO" id="GO:0046872">
    <property type="term" value="F:metal ion binding"/>
    <property type="evidence" value="ECO:0007669"/>
    <property type="project" value="UniProtKB-KW"/>
</dbReference>
<dbReference type="Pfam" id="PF05147">
    <property type="entry name" value="LANC_like"/>
    <property type="match status" value="1"/>
</dbReference>
<keyword evidence="1" id="KW-0479">Metal-binding</keyword>
<feature type="binding site" evidence="1">
    <location>
        <position position="284"/>
    </location>
    <ligand>
        <name>Zn(2+)</name>
        <dbReference type="ChEBI" id="CHEBI:29105"/>
    </ligand>
</feature>
<proteinExistence type="predicted"/>
<dbReference type="PRINTS" id="PR01955">
    <property type="entry name" value="LANCFRANKIA"/>
</dbReference>
<evidence type="ECO:0000313" key="3">
    <source>
        <dbReference type="Proteomes" id="UP000198215"/>
    </source>
</evidence>
<evidence type="ECO:0000256" key="1">
    <source>
        <dbReference type="PIRSR" id="PIRSR607822-1"/>
    </source>
</evidence>
<accession>A0A1C5GYA4</accession>